<feature type="region of interest" description="Disordered" evidence="1">
    <location>
        <begin position="1"/>
        <end position="57"/>
    </location>
</feature>
<evidence type="ECO:0000313" key="2">
    <source>
        <dbReference type="EMBL" id="CAB1129175.1"/>
    </source>
</evidence>
<proteinExistence type="predicted"/>
<feature type="compositionally biased region" description="Gly residues" evidence="1">
    <location>
        <begin position="35"/>
        <end position="52"/>
    </location>
</feature>
<gene>
    <name evidence="2" type="ORF">R50_1674</name>
</gene>
<organism evidence="2 3">
    <name type="scientific">Candidatus Hydrogenisulfobacillus filiaventi</name>
    <dbReference type="NCBI Taxonomy" id="2707344"/>
    <lineage>
        <taxon>Bacteria</taxon>
        <taxon>Bacillati</taxon>
        <taxon>Bacillota</taxon>
        <taxon>Clostridia</taxon>
        <taxon>Eubacteriales</taxon>
        <taxon>Clostridiales Family XVII. Incertae Sedis</taxon>
        <taxon>Candidatus Hydrogenisulfobacillus</taxon>
    </lineage>
</organism>
<name>A0A6F8ZGQ9_9FIRM</name>
<reference evidence="2 3" key="1">
    <citation type="submission" date="2020-02" db="EMBL/GenBank/DDBJ databases">
        <authorList>
            <person name="Hogendoorn C."/>
        </authorList>
    </citation>
    <scope>NUCLEOTIDE SEQUENCE [LARGE SCALE GENOMIC DNA]</scope>
    <source>
        <strain evidence="2">R501</strain>
    </source>
</reference>
<accession>A0A6F8ZGQ9</accession>
<sequence>MSPRMRRREGGGRDGVRSAVGPAPAGPLGQPASGGDPGGPVAGGGAGAGPAGIGRAPPAAAALPVAARDRALAAVGGSGTIGGGGGSGLADLAAVRPRRGQVAEEGSGMQVQVVKVPRLVGRILQLFLGLWDRKR</sequence>
<dbReference type="EMBL" id="LR778114">
    <property type="protein sequence ID" value="CAB1129175.1"/>
    <property type="molecule type" value="Genomic_DNA"/>
</dbReference>
<evidence type="ECO:0000256" key="1">
    <source>
        <dbReference type="SAM" id="MobiDB-lite"/>
    </source>
</evidence>
<dbReference type="AlphaFoldDB" id="A0A6F8ZGQ9"/>
<evidence type="ECO:0000313" key="3">
    <source>
        <dbReference type="Proteomes" id="UP000503399"/>
    </source>
</evidence>
<dbReference type="KEGG" id="hfv:R50_1674"/>
<dbReference type="Proteomes" id="UP000503399">
    <property type="component" value="Chromosome"/>
</dbReference>
<keyword evidence="3" id="KW-1185">Reference proteome</keyword>
<protein>
    <submittedName>
        <fullName evidence="2">Uncharacterized protein</fullName>
    </submittedName>
</protein>
<feature type="compositionally biased region" description="Low complexity" evidence="1">
    <location>
        <begin position="17"/>
        <end position="34"/>
    </location>
</feature>